<name>A0A5M9H806_9SPHI</name>
<gene>
    <name evidence="1" type="ORF">F1649_12065</name>
</gene>
<reference evidence="1 2" key="1">
    <citation type="submission" date="2019-09" db="EMBL/GenBank/DDBJ databases">
        <title>Pararcticibacter amylolyticus gen. nov., sp. nov., isolated from a rottenly hemp rope, and reclassification of Pedobacter tournemirensis as Pararcticibacter tournemirensis comb. nov.</title>
        <authorList>
            <person name="Cai Y."/>
        </authorList>
    </citation>
    <scope>NUCLEOTIDE SEQUENCE [LARGE SCALE GENOMIC DNA]</scope>
    <source>
        <strain evidence="1 2">TF5-37.2-LB10</strain>
    </source>
</reference>
<protein>
    <recommendedName>
        <fullName evidence="3">Glycoside hydrolase family 5 domain-containing protein</fullName>
    </recommendedName>
</protein>
<dbReference type="OrthoDB" id="629332at2"/>
<sequence length="414" mass="46782">MDKKYSMVLFCAVLALGFSACKKNEARITVKEPDPVIGATPGSSLNYDFTLGVNLNEQADAADMNDLADTKTKWVRSFIDFIPVYKAQSAATDPKIAAFIALKSKGYHTVLNLKFDFRLQGGFPALNSSDWNGYISYISTVLDRVMPYTDVLIVGNEPFIEANQSDWNEPLNTFYKAASARVYDYFKTNNIDKPIFLGAFDNMYLSGRTGNAAINSLLNFAKSTIYLKGVDVHIHHTTNTEMLNSLKYVGERIRDDQKMMITEFSLVKYYESYATTDIDAAFIAAANASTSDRIYPPPAGVTKNYQYIDYALKNPRPAAEWYAFWQYSPYLQGAKDYICTSYENLKNNGKVFAGFYALRQSYPFNTDFTETTDPWVMNGLFMNRTVEQVDGRNQKGYSFLDQFQKAVQGQNPCQ</sequence>
<organism evidence="1 2">
    <name type="scientific">Arcticibacter tournemirensis</name>
    <dbReference type="NCBI Taxonomy" id="699437"/>
    <lineage>
        <taxon>Bacteria</taxon>
        <taxon>Pseudomonadati</taxon>
        <taxon>Bacteroidota</taxon>
        <taxon>Sphingobacteriia</taxon>
        <taxon>Sphingobacteriales</taxon>
        <taxon>Sphingobacteriaceae</taxon>
        <taxon>Arcticibacter</taxon>
    </lineage>
</organism>
<dbReference type="RefSeq" id="WP_141815757.1">
    <property type="nucleotide sequence ID" value="NZ_VFPL01000001.1"/>
</dbReference>
<dbReference type="SUPFAM" id="SSF51445">
    <property type="entry name" value="(Trans)glycosidases"/>
    <property type="match status" value="1"/>
</dbReference>
<dbReference type="PROSITE" id="PS51257">
    <property type="entry name" value="PROKAR_LIPOPROTEIN"/>
    <property type="match status" value="1"/>
</dbReference>
<evidence type="ECO:0008006" key="3">
    <source>
        <dbReference type="Google" id="ProtNLM"/>
    </source>
</evidence>
<dbReference type="InterPro" id="IPR017853">
    <property type="entry name" value="GH"/>
</dbReference>
<dbReference type="Proteomes" id="UP000322918">
    <property type="component" value="Unassembled WGS sequence"/>
</dbReference>
<proteinExistence type="predicted"/>
<comment type="caution">
    <text evidence="1">The sequence shown here is derived from an EMBL/GenBank/DDBJ whole genome shotgun (WGS) entry which is preliminary data.</text>
</comment>
<dbReference type="EMBL" id="VWNE01000017">
    <property type="protein sequence ID" value="KAA8482439.1"/>
    <property type="molecule type" value="Genomic_DNA"/>
</dbReference>
<keyword evidence="2" id="KW-1185">Reference proteome</keyword>
<evidence type="ECO:0000313" key="1">
    <source>
        <dbReference type="EMBL" id="KAA8482439.1"/>
    </source>
</evidence>
<evidence type="ECO:0000313" key="2">
    <source>
        <dbReference type="Proteomes" id="UP000322918"/>
    </source>
</evidence>
<accession>A0A5M9H806</accession>
<dbReference type="AlphaFoldDB" id="A0A5M9H806"/>